<protein>
    <recommendedName>
        <fullName evidence="3">DUF47 family protein</fullName>
    </recommendedName>
</protein>
<gene>
    <name evidence="1" type="ORF">JTE90_002137</name>
</gene>
<dbReference type="AlphaFoldDB" id="A0AAV6V9K8"/>
<evidence type="ECO:0000313" key="2">
    <source>
        <dbReference type="Proteomes" id="UP000827092"/>
    </source>
</evidence>
<organism evidence="1 2">
    <name type="scientific">Oedothorax gibbosus</name>
    <dbReference type="NCBI Taxonomy" id="931172"/>
    <lineage>
        <taxon>Eukaryota</taxon>
        <taxon>Metazoa</taxon>
        <taxon>Ecdysozoa</taxon>
        <taxon>Arthropoda</taxon>
        <taxon>Chelicerata</taxon>
        <taxon>Arachnida</taxon>
        <taxon>Araneae</taxon>
        <taxon>Araneomorphae</taxon>
        <taxon>Entelegynae</taxon>
        <taxon>Araneoidea</taxon>
        <taxon>Linyphiidae</taxon>
        <taxon>Erigoninae</taxon>
        <taxon>Oedothorax</taxon>
    </lineage>
</organism>
<evidence type="ECO:0000313" key="1">
    <source>
        <dbReference type="EMBL" id="KAG8192316.1"/>
    </source>
</evidence>
<keyword evidence="2" id="KW-1185">Reference proteome</keyword>
<comment type="caution">
    <text evidence="1">The sequence shown here is derived from an EMBL/GenBank/DDBJ whole genome shotgun (WGS) entry which is preliminary data.</text>
</comment>
<evidence type="ECO:0008006" key="3">
    <source>
        <dbReference type="Google" id="ProtNLM"/>
    </source>
</evidence>
<proteinExistence type="predicted"/>
<dbReference type="Proteomes" id="UP000827092">
    <property type="component" value="Unassembled WGS sequence"/>
</dbReference>
<reference evidence="1 2" key="1">
    <citation type="journal article" date="2022" name="Nat. Ecol. Evol.">
        <title>A masculinizing supergene underlies an exaggerated male reproductive morph in a spider.</title>
        <authorList>
            <person name="Hendrickx F."/>
            <person name="De Corte Z."/>
            <person name="Sonet G."/>
            <person name="Van Belleghem S.M."/>
            <person name="Kostlbacher S."/>
            <person name="Vangestel C."/>
        </authorList>
    </citation>
    <scope>NUCLEOTIDE SEQUENCE [LARGE SCALE GENOMIC DNA]</scope>
    <source>
        <strain evidence="1">W744_W776</strain>
    </source>
</reference>
<sequence length="136" mass="15737">MDKELEEVEREFGRVSNLLRVKAFVKHLKKENLNAEVLHMLATTYTTIERAKEIAKDINQLNSRRALTAGEHNQLYLFEDILRDLLKEIRTANEKLESETNLPLRSCVLLSVIDDLDEATRVFKEIVAFGQRLNAL</sequence>
<dbReference type="EMBL" id="JAFNEN010000141">
    <property type="protein sequence ID" value="KAG8192316.1"/>
    <property type="molecule type" value="Genomic_DNA"/>
</dbReference>
<accession>A0AAV6V9K8</accession>
<name>A0AAV6V9K8_9ARAC</name>